<evidence type="ECO:0000313" key="2">
    <source>
        <dbReference type="EMBL" id="CAJ0599343.1"/>
    </source>
</evidence>
<evidence type="ECO:0000256" key="1">
    <source>
        <dbReference type="SAM" id="MobiDB-lite"/>
    </source>
</evidence>
<keyword evidence="3" id="KW-1185">Reference proteome</keyword>
<accession>A0AA36M611</accession>
<comment type="caution">
    <text evidence="2">The sequence shown here is derived from an EMBL/GenBank/DDBJ whole genome shotgun (WGS) entry which is preliminary data.</text>
</comment>
<feature type="region of interest" description="Disordered" evidence="1">
    <location>
        <begin position="52"/>
        <end position="101"/>
    </location>
</feature>
<feature type="region of interest" description="Disordered" evidence="1">
    <location>
        <begin position="1"/>
        <end position="38"/>
    </location>
</feature>
<feature type="compositionally biased region" description="Basic and acidic residues" evidence="1">
    <location>
        <begin position="86"/>
        <end position="101"/>
    </location>
</feature>
<dbReference type="Proteomes" id="UP001176961">
    <property type="component" value="Unassembled WGS sequence"/>
</dbReference>
<reference evidence="2" key="1">
    <citation type="submission" date="2023-07" db="EMBL/GenBank/DDBJ databases">
        <authorList>
            <consortium name="CYATHOMIX"/>
        </authorList>
    </citation>
    <scope>NUCLEOTIDE SEQUENCE</scope>
    <source>
        <strain evidence="2">N/A</strain>
    </source>
</reference>
<organism evidence="2 3">
    <name type="scientific">Cylicocyclus nassatus</name>
    <name type="common">Nematode worm</name>
    <dbReference type="NCBI Taxonomy" id="53992"/>
    <lineage>
        <taxon>Eukaryota</taxon>
        <taxon>Metazoa</taxon>
        <taxon>Ecdysozoa</taxon>
        <taxon>Nematoda</taxon>
        <taxon>Chromadorea</taxon>
        <taxon>Rhabditida</taxon>
        <taxon>Rhabditina</taxon>
        <taxon>Rhabditomorpha</taxon>
        <taxon>Strongyloidea</taxon>
        <taxon>Strongylidae</taxon>
        <taxon>Cylicocyclus</taxon>
    </lineage>
</organism>
<evidence type="ECO:0000313" key="3">
    <source>
        <dbReference type="Proteomes" id="UP001176961"/>
    </source>
</evidence>
<protein>
    <submittedName>
        <fullName evidence="2">Uncharacterized protein</fullName>
    </submittedName>
</protein>
<dbReference type="EMBL" id="CATQJL010000223">
    <property type="protein sequence ID" value="CAJ0599343.1"/>
    <property type="molecule type" value="Genomic_DNA"/>
</dbReference>
<proteinExistence type="predicted"/>
<feature type="compositionally biased region" description="Basic and acidic residues" evidence="1">
    <location>
        <begin position="55"/>
        <end position="65"/>
    </location>
</feature>
<name>A0AA36M611_CYLNA</name>
<dbReference type="AlphaFoldDB" id="A0AA36M611"/>
<gene>
    <name evidence="2" type="ORF">CYNAS_LOCUS11326</name>
</gene>
<feature type="compositionally biased region" description="Gly residues" evidence="1">
    <location>
        <begin position="10"/>
        <end position="38"/>
    </location>
</feature>
<sequence length="101" mass="10402">MDGEGNVNGADGGDGRNGAYGVDGGGENGGGGFGADDGVGYGGNGVPIGLRHCGGHTEQKDEHPSISKQWKRRKVRNCESVGSEGIWRDGDSNAFDGHERE</sequence>